<feature type="coiled-coil region" evidence="2">
    <location>
        <begin position="405"/>
        <end position="432"/>
    </location>
</feature>
<keyword evidence="2" id="KW-0175">Coiled coil</keyword>
<dbReference type="GO" id="GO:0019905">
    <property type="term" value="F:syntaxin binding"/>
    <property type="evidence" value="ECO:0007669"/>
    <property type="project" value="InterPro"/>
</dbReference>
<evidence type="ECO:0000256" key="3">
    <source>
        <dbReference type="SAM" id="MobiDB-lite"/>
    </source>
</evidence>
<dbReference type="PANTHER" id="PTHR16127:SF13">
    <property type="entry name" value="GH01188P"/>
    <property type="match status" value="1"/>
</dbReference>
<reference evidence="4" key="1">
    <citation type="submission" date="2021-04" db="EMBL/GenBank/DDBJ databases">
        <authorList>
            <consortium name="Molecular Ecology Group"/>
        </authorList>
    </citation>
    <scope>NUCLEOTIDE SEQUENCE</scope>
</reference>
<feature type="region of interest" description="Disordered" evidence="3">
    <location>
        <begin position="491"/>
        <end position="537"/>
    </location>
</feature>
<feature type="region of interest" description="Disordered" evidence="3">
    <location>
        <begin position="597"/>
        <end position="625"/>
    </location>
</feature>
<keyword evidence="5" id="KW-1185">Reference proteome</keyword>
<proteinExistence type="inferred from homology"/>
<feature type="compositionally biased region" description="Polar residues" evidence="3">
    <location>
        <begin position="79"/>
        <end position="103"/>
    </location>
</feature>
<comment type="similarity">
    <text evidence="1">Belongs to the taxilin family.</text>
</comment>
<organism evidence="4 5">
    <name type="scientific">Candidula unifasciata</name>
    <dbReference type="NCBI Taxonomy" id="100452"/>
    <lineage>
        <taxon>Eukaryota</taxon>
        <taxon>Metazoa</taxon>
        <taxon>Spiralia</taxon>
        <taxon>Lophotrochozoa</taxon>
        <taxon>Mollusca</taxon>
        <taxon>Gastropoda</taxon>
        <taxon>Heterobranchia</taxon>
        <taxon>Euthyneura</taxon>
        <taxon>Panpulmonata</taxon>
        <taxon>Eupulmonata</taxon>
        <taxon>Stylommatophora</taxon>
        <taxon>Helicina</taxon>
        <taxon>Helicoidea</taxon>
        <taxon>Geomitridae</taxon>
        <taxon>Candidula</taxon>
    </lineage>
</organism>
<feature type="compositionally biased region" description="Polar residues" evidence="3">
    <location>
        <begin position="127"/>
        <end position="152"/>
    </location>
</feature>
<feature type="compositionally biased region" description="Basic and acidic residues" evidence="3">
    <location>
        <begin position="160"/>
        <end position="176"/>
    </location>
</feature>
<feature type="compositionally biased region" description="Polar residues" evidence="3">
    <location>
        <begin position="526"/>
        <end position="537"/>
    </location>
</feature>
<feature type="region of interest" description="Disordered" evidence="3">
    <location>
        <begin position="1"/>
        <end position="24"/>
    </location>
</feature>
<dbReference type="EMBL" id="CAJHNH020002890">
    <property type="protein sequence ID" value="CAG5127999.1"/>
    <property type="molecule type" value="Genomic_DNA"/>
</dbReference>
<dbReference type="Proteomes" id="UP000678393">
    <property type="component" value="Unassembled WGS sequence"/>
</dbReference>
<feature type="region of interest" description="Disordered" evidence="3">
    <location>
        <begin position="36"/>
        <end position="176"/>
    </location>
</feature>
<dbReference type="OrthoDB" id="425555at2759"/>
<evidence type="ECO:0000313" key="4">
    <source>
        <dbReference type="EMBL" id="CAG5127999.1"/>
    </source>
</evidence>
<sequence>MQHGISDTLDSITQHKQSKHTQLKQRGLTYCTGLEKQELRNPSGGIDIEGEDGDSISPCATVVPSNTPVTGDSGHVSPTMENSSDSLSDCTLQPQGPPDNQTADDVVESDDVIDYANDASACVPVANVQTDPVNVETSSVSKEDGPSSQNSVPVKVGRHEKREEKKKSKKKEDKSVEHILRALNSLQSPEEKLAALCKKFADLHEEHRVLQTSFKTQQRSLTAVAREKDQLQSEHTKAMMAKSKLESLCRELQKHNKVIESESIKRAKESDEKRKEISAHFSNTISEIQNQMSDNSEKNNLLRKENENLAEQLRVFMTQCQARDEHVKKLQEQHDLENKLAAAKLAQADAIIRDLEERGSKEKELMLLKLTEVTKKSQLTESQLELYKSKYDEFSSLHTRSSETFQRYKTDMDKMTKRIKRLEKEGLQWKSKWESTSKTLLEMYEAKTKSDQEAAVSLQKVKKLESLCRALQAELHKKKVDIDSQSNIHTAVASAAPPNSPEVPSPNEGATASIESPSDPCAVNTPAASPLSSTCTTPDPSLVPDVAAVTEAVVTNAAVTNAAIADTVVTNAVVTNTVVTDAVFTDAAITDKAATDPSSQNCLEADKHTIPGDTDLNGRTEDEAKEELTAPMFLPTASVPCCSEDGVEKQVPVVADS</sequence>
<dbReference type="InterPro" id="IPR026183">
    <property type="entry name" value="Taxilin_fam"/>
</dbReference>
<evidence type="ECO:0008006" key="6">
    <source>
        <dbReference type="Google" id="ProtNLM"/>
    </source>
</evidence>
<dbReference type="AlphaFoldDB" id="A0A8S3ZFI5"/>
<feature type="coiled-coil region" evidence="2">
    <location>
        <begin position="242"/>
        <end position="358"/>
    </location>
</feature>
<evidence type="ECO:0000256" key="1">
    <source>
        <dbReference type="ARBA" id="ARBA00009550"/>
    </source>
</evidence>
<dbReference type="PANTHER" id="PTHR16127">
    <property type="entry name" value="TAXILIN"/>
    <property type="match status" value="1"/>
</dbReference>
<evidence type="ECO:0000313" key="5">
    <source>
        <dbReference type="Proteomes" id="UP000678393"/>
    </source>
</evidence>
<protein>
    <recommendedName>
        <fullName evidence="6">Alpha-taxilin</fullName>
    </recommendedName>
</protein>
<feature type="compositionally biased region" description="Basic and acidic residues" evidence="3">
    <location>
        <begin position="604"/>
        <end position="625"/>
    </location>
</feature>
<gene>
    <name evidence="4" type="ORF">CUNI_LOCUS13557</name>
</gene>
<dbReference type="Pfam" id="PF09728">
    <property type="entry name" value="Taxilin"/>
    <property type="match status" value="1"/>
</dbReference>
<evidence type="ECO:0000256" key="2">
    <source>
        <dbReference type="SAM" id="Coils"/>
    </source>
</evidence>
<name>A0A8S3ZFI5_9EUPU</name>
<comment type="caution">
    <text evidence="4">The sequence shown here is derived from an EMBL/GenBank/DDBJ whole genome shotgun (WGS) entry which is preliminary data.</text>
</comment>
<accession>A0A8S3ZFI5</accession>